<reference evidence="2" key="1">
    <citation type="journal article" date="2019" name="Int. J. Syst. Evol. Microbiol.">
        <title>The Global Catalogue of Microorganisms (GCM) 10K type strain sequencing project: providing services to taxonomists for standard genome sequencing and annotation.</title>
        <authorList>
            <consortium name="The Broad Institute Genomics Platform"/>
            <consortium name="The Broad Institute Genome Sequencing Center for Infectious Disease"/>
            <person name="Wu L."/>
            <person name="Ma J."/>
        </authorList>
    </citation>
    <scope>NUCLEOTIDE SEQUENCE [LARGE SCALE GENOMIC DNA]</scope>
    <source>
        <strain evidence="2">JCM 3053</strain>
    </source>
</reference>
<keyword evidence="2" id="KW-1185">Reference proteome</keyword>
<accession>A0ABP5QX90</accession>
<dbReference type="Proteomes" id="UP001501474">
    <property type="component" value="Unassembled WGS sequence"/>
</dbReference>
<proteinExistence type="predicted"/>
<organism evidence="1 2">
    <name type="scientific">Streptomyces indiaensis</name>
    <dbReference type="NCBI Taxonomy" id="284033"/>
    <lineage>
        <taxon>Bacteria</taxon>
        <taxon>Bacillati</taxon>
        <taxon>Actinomycetota</taxon>
        <taxon>Actinomycetes</taxon>
        <taxon>Kitasatosporales</taxon>
        <taxon>Streptomycetaceae</taxon>
        <taxon>Streptomyces</taxon>
    </lineage>
</organism>
<comment type="caution">
    <text evidence="1">The sequence shown here is derived from an EMBL/GenBank/DDBJ whole genome shotgun (WGS) entry which is preliminary data.</text>
</comment>
<name>A0ABP5QX90_9ACTN</name>
<gene>
    <name evidence="1" type="ORF">GCM10010104_45610</name>
</gene>
<dbReference type="EMBL" id="BAAART010000096">
    <property type="protein sequence ID" value="GAA2244279.1"/>
    <property type="molecule type" value="Genomic_DNA"/>
</dbReference>
<evidence type="ECO:0000313" key="1">
    <source>
        <dbReference type="EMBL" id="GAA2244279.1"/>
    </source>
</evidence>
<sequence length="66" mass="6945">MAPLPVIGESVVLYSRLCEQALQCPEMVTALSRADDSPSAAPLASRIVVTTTEHHRARASAAGPFP</sequence>
<protein>
    <submittedName>
        <fullName evidence="1">Uncharacterized protein</fullName>
    </submittedName>
</protein>
<evidence type="ECO:0000313" key="2">
    <source>
        <dbReference type="Proteomes" id="UP001501474"/>
    </source>
</evidence>